<accession>A0A9P3LMN6</accession>
<feature type="compositionally biased region" description="Low complexity" evidence="1">
    <location>
        <begin position="167"/>
        <end position="178"/>
    </location>
</feature>
<proteinExistence type="predicted"/>
<keyword evidence="3" id="KW-1185">Reference proteome</keyword>
<feature type="region of interest" description="Disordered" evidence="1">
    <location>
        <begin position="165"/>
        <end position="262"/>
    </location>
</feature>
<sequence length="262" mass="27201">MASASARPSRASTHPDAARRPAIRRLGAFAAARKRAGRARGGRGTAESAVDVGRRGGGARTAQGGPGTRQDPRAACTTRVRALCGGRVAGSPKIDSARRAAGTHGVAYPVRAEPRGRLYELRNVPPRRSTKADRGTSTIRGRGGGMFVRGGGAAEIRSLDVFRDGGASARSSSSLPCPSSSPPRPPPTSTPDLNFDPQRLPHPNARVRGASTSLERAAARPSGRGRRVFAQAARGRRNGRPTKIADRPVSGGARSCVASPAR</sequence>
<dbReference type="Proteomes" id="UP000703269">
    <property type="component" value="Unassembled WGS sequence"/>
</dbReference>
<evidence type="ECO:0000313" key="2">
    <source>
        <dbReference type="EMBL" id="GJF00752.1"/>
    </source>
</evidence>
<evidence type="ECO:0000313" key="3">
    <source>
        <dbReference type="Proteomes" id="UP000703269"/>
    </source>
</evidence>
<dbReference type="EMBL" id="BPQB01000195">
    <property type="protein sequence ID" value="GJF00752.1"/>
    <property type="molecule type" value="Genomic_DNA"/>
</dbReference>
<gene>
    <name evidence="2" type="ORF">PsYK624_170530</name>
</gene>
<feature type="region of interest" description="Disordered" evidence="1">
    <location>
        <begin position="1"/>
        <end position="75"/>
    </location>
</feature>
<feature type="compositionally biased region" description="Basic residues" evidence="1">
    <location>
        <begin position="32"/>
        <end position="41"/>
    </location>
</feature>
<dbReference type="AlphaFoldDB" id="A0A9P3LMN6"/>
<feature type="compositionally biased region" description="Gly residues" evidence="1">
    <location>
        <begin position="141"/>
        <end position="151"/>
    </location>
</feature>
<organism evidence="2 3">
    <name type="scientific">Phanerochaete sordida</name>
    <dbReference type="NCBI Taxonomy" id="48140"/>
    <lineage>
        <taxon>Eukaryota</taxon>
        <taxon>Fungi</taxon>
        <taxon>Dikarya</taxon>
        <taxon>Basidiomycota</taxon>
        <taxon>Agaricomycotina</taxon>
        <taxon>Agaricomycetes</taxon>
        <taxon>Polyporales</taxon>
        <taxon>Phanerochaetaceae</taxon>
        <taxon>Phanerochaete</taxon>
    </lineage>
</organism>
<feature type="compositionally biased region" description="Pro residues" evidence="1">
    <location>
        <begin position="179"/>
        <end position="189"/>
    </location>
</feature>
<feature type="region of interest" description="Disordered" evidence="1">
    <location>
        <begin position="88"/>
        <end position="151"/>
    </location>
</feature>
<reference evidence="2 3" key="1">
    <citation type="submission" date="2021-08" db="EMBL/GenBank/DDBJ databases">
        <title>Draft Genome Sequence of Phanerochaete sordida strain YK-624.</title>
        <authorList>
            <person name="Mori T."/>
            <person name="Dohra H."/>
            <person name="Suzuki T."/>
            <person name="Kawagishi H."/>
            <person name="Hirai H."/>
        </authorList>
    </citation>
    <scope>NUCLEOTIDE SEQUENCE [LARGE SCALE GENOMIC DNA]</scope>
    <source>
        <strain evidence="2 3">YK-624</strain>
    </source>
</reference>
<evidence type="ECO:0000256" key="1">
    <source>
        <dbReference type="SAM" id="MobiDB-lite"/>
    </source>
</evidence>
<protein>
    <submittedName>
        <fullName evidence="2">Uncharacterized protein</fullName>
    </submittedName>
</protein>
<feature type="compositionally biased region" description="Low complexity" evidence="1">
    <location>
        <begin position="1"/>
        <end position="12"/>
    </location>
</feature>
<name>A0A9P3LMN6_9APHY</name>
<comment type="caution">
    <text evidence="2">The sequence shown here is derived from an EMBL/GenBank/DDBJ whole genome shotgun (WGS) entry which is preliminary data.</text>
</comment>
<feature type="compositionally biased region" description="Gly residues" evidence="1">
    <location>
        <begin position="55"/>
        <end position="67"/>
    </location>
</feature>